<keyword evidence="1" id="KW-0472">Membrane</keyword>
<evidence type="ECO:0000256" key="1">
    <source>
        <dbReference type="SAM" id="Phobius"/>
    </source>
</evidence>
<evidence type="ECO:0000313" key="3">
    <source>
        <dbReference type="Proteomes" id="UP000076842"/>
    </source>
</evidence>
<evidence type="ECO:0000313" key="2">
    <source>
        <dbReference type="EMBL" id="KZT51498.1"/>
    </source>
</evidence>
<reference evidence="2 3" key="1">
    <citation type="journal article" date="2016" name="Mol. Biol. Evol.">
        <title>Comparative Genomics of Early-Diverging Mushroom-Forming Fungi Provides Insights into the Origins of Lignocellulose Decay Capabilities.</title>
        <authorList>
            <person name="Nagy L.G."/>
            <person name="Riley R."/>
            <person name="Tritt A."/>
            <person name="Adam C."/>
            <person name="Daum C."/>
            <person name="Floudas D."/>
            <person name="Sun H."/>
            <person name="Yadav J.S."/>
            <person name="Pangilinan J."/>
            <person name="Larsson K.H."/>
            <person name="Matsuura K."/>
            <person name="Barry K."/>
            <person name="Labutti K."/>
            <person name="Kuo R."/>
            <person name="Ohm R.A."/>
            <person name="Bhattacharya S.S."/>
            <person name="Shirouzu T."/>
            <person name="Yoshinaga Y."/>
            <person name="Martin F.M."/>
            <person name="Grigoriev I.V."/>
            <person name="Hibbett D.S."/>
        </authorList>
    </citation>
    <scope>NUCLEOTIDE SEQUENCE [LARGE SCALE GENOMIC DNA]</scope>
    <source>
        <strain evidence="2 3">HHB12733</strain>
    </source>
</reference>
<keyword evidence="1" id="KW-0812">Transmembrane</keyword>
<keyword evidence="1" id="KW-1133">Transmembrane helix</keyword>
<dbReference type="EMBL" id="KV424104">
    <property type="protein sequence ID" value="KZT51498.1"/>
    <property type="molecule type" value="Genomic_DNA"/>
</dbReference>
<keyword evidence="3" id="KW-1185">Reference proteome</keyword>
<dbReference type="Proteomes" id="UP000076842">
    <property type="component" value="Unassembled WGS sequence"/>
</dbReference>
<sequence length="112" mass="13454">MIKRKQPPERNQKDPQWEQSKKSLRWTWEKTEVYLFIMVRTAIVTKLATPPRRDVLMPHNPPVKMMLVNVLESDRHALIVLIVVVMRSVSMLSFRLWYQRFDTTYSTQHRCA</sequence>
<feature type="transmembrane region" description="Helical" evidence="1">
    <location>
        <begin position="76"/>
        <end position="98"/>
    </location>
</feature>
<dbReference type="InParanoid" id="A0A165CVW7"/>
<proteinExistence type="predicted"/>
<organism evidence="2 3">
    <name type="scientific">Calocera cornea HHB12733</name>
    <dbReference type="NCBI Taxonomy" id="1353952"/>
    <lineage>
        <taxon>Eukaryota</taxon>
        <taxon>Fungi</taxon>
        <taxon>Dikarya</taxon>
        <taxon>Basidiomycota</taxon>
        <taxon>Agaricomycotina</taxon>
        <taxon>Dacrymycetes</taxon>
        <taxon>Dacrymycetales</taxon>
        <taxon>Dacrymycetaceae</taxon>
        <taxon>Calocera</taxon>
    </lineage>
</organism>
<accession>A0A165CVW7</accession>
<dbReference type="AlphaFoldDB" id="A0A165CVW7"/>
<gene>
    <name evidence="2" type="ORF">CALCODRAFT_132334</name>
</gene>
<protein>
    <submittedName>
        <fullName evidence="2">Uncharacterized protein</fullName>
    </submittedName>
</protein>
<name>A0A165CVW7_9BASI</name>